<comment type="caution">
    <text evidence="8">The sequence shown here is derived from an EMBL/GenBank/DDBJ whole genome shotgun (WGS) entry which is preliminary data.</text>
</comment>
<dbReference type="NCBIfam" id="NF003806">
    <property type="entry name" value="PRK05395.1-3"/>
    <property type="match status" value="1"/>
</dbReference>
<dbReference type="NCBIfam" id="NF003805">
    <property type="entry name" value="PRK05395.1-2"/>
    <property type="match status" value="1"/>
</dbReference>
<evidence type="ECO:0000256" key="2">
    <source>
        <dbReference type="ARBA" id="ARBA00004902"/>
    </source>
</evidence>
<organism evidence="8 9">
    <name type="scientific">Rossellomorea pakistanensis</name>
    <dbReference type="NCBI Taxonomy" id="992288"/>
    <lineage>
        <taxon>Bacteria</taxon>
        <taxon>Bacillati</taxon>
        <taxon>Bacillota</taxon>
        <taxon>Bacilli</taxon>
        <taxon>Bacillales</taxon>
        <taxon>Bacillaceae</taxon>
        <taxon>Rossellomorea</taxon>
    </lineage>
</organism>
<feature type="binding site" evidence="7">
    <location>
        <position position="75"/>
    </location>
    <ligand>
        <name>substrate</name>
    </ligand>
</feature>
<evidence type="ECO:0000313" key="9">
    <source>
        <dbReference type="Proteomes" id="UP001646157"/>
    </source>
</evidence>
<dbReference type="PIRSF" id="PIRSF001399">
    <property type="entry name" value="DHquinase_II"/>
    <property type="match status" value="1"/>
</dbReference>
<proteinExistence type="inferred from homology"/>
<comment type="pathway">
    <text evidence="2 7">Metabolic intermediate biosynthesis; chorismate biosynthesis; chorismate from D-erythrose 4-phosphate and phosphoenolpyruvate: step 3/7.</text>
</comment>
<feature type="active site" description="Proton donor" evidence="7">
    <location>
        <position position="101"/>
    </location>
</feature>
<dbReference type="EMBL" id="JAFBDZ010000001">
    <property type="protein sequence ID" value="MBM7584589.1"/>
    <property type="molecule type" value="Genomic_DNA"/>
</dbReference>
<dbReference type="Pfam" id="PF01220">
    <property type="entry name" value="DHquinase_II"/>
    <property type="match status" value="1"/>
</dbReference>
<dbReference type="Proteomes" id="UP001646157">
    <property type="component" value="Unassembled WGS sequence"/>
</dbReference>
<reference evidence="8 9" key="1">
    <citation type="submission" date="2021-01" db="EMBL/GenBank/DDBJ databases">
        <title>Genomic Encyclopedia of Type Strains, Phase IV (KMG-IV): sequencing the most valuable type-strain genomes for metagenomic binning, comparative biology and taxonomic classification.</title>
        <authorList>
            <person name="Goeker M."/>
        </authorList>
    </citation>
    <scope>NUCLEOTIDE SEQUENCE [LARGE SCALE GENOMIC DNA]</scope>
    <source>
        <strain evidence="8 9">DSM 24834</strain>
    </source>
</reference>
<sequence>MHKLLLLNGPNLNRLGKREPEIYGNTTLTDLEDRLRTLSKDEGFELECFQSNHEGEIIDRIHDAEDNGLKGIILNPGAFTHYSYAIRDAISAVSLPVIEIHISNVHQREAFRHHSVTAGVTIGQIVGFGLFGYELAIRALVHYLRGEDTK</sequence>
<comment type="subunit">
    <text evidence="4 7">Homododecamer.</text>
</comment>
<evidence type="ECO:0000256" key="5">
    <source>
        <dbReference type="ARBA" id="ARBA00012060"/>
    </source>
</evidence>
<comment type="similarity">
    <text evidence="3 7">Belongs to the type-II 3-dehydroquinase family.</text>
</comment>
<comment type="function">
    <text evidence="7">Catalyzes a trans-dehydration via an enolate intermediate.</text>
</comment>
<evidence type="ECO:0000256" key="4">
    <source>
        <dbReference type="ARBA" id="ARBA00011193"/>
    </source>
</evidence>
<name>A0ABS2N9U2_9BACI</name>
<dbReference type="NCBIfam" id="TIGR01088">
    <property type="entry name" value="aroQ"/>
    <property type="match status" value="1"/>
</dbReference>
<dbReference type="NCBIfam" id="NF003807">
    <property type="entry name" value="PRK05395.1-4"/>
    <property type="match status" value="1"/>
</dbReference>
<evidence type="ECO:0000256" key="7">
    <source>
        <dbReference type="HAMAP-Rule" id="MF_00169"/>
    </source>
</evidence>
<dbReference type="CDD" id="cd00466">
    <property type="entry name" value="DHQase_II"/>
    <property type="match status" value="1"/>
</dbReference>
<dbReference type="RefSeq" id="WP_205168729.1">
    <property type="nucleotide sequence ID" value="NZ_JAFBDZ010000001.1"/>
</dbReference>
<feature type="active site" description="Proton acceptor" evidence="7">
    <location>
        <position position="23"/>
    </location>
</feature>
<feature type="binding site" evidence="7">
    <location>
        <begin position="102"/>
        <end position="103"/>
    </location>
    <ligand>
        <name>substrate</name>
    </ligand>
</feature>
<dbReference type="PANTHER" id="PTHR21272:SF3">
    <property type="entry name" value="CATABOLIC 3-DEHYDROQUINASE"/>
    <property type="match status" value="1"/>
</dbReference>
<dbReference type="Gene3D" id="3.40.50.9100">
    <property type="entry name" value="Dehydroquinase, class II"/>
    <property type="match status" value="1"/>
</dbReference>
<dbReference type="InterPro" id="IPR036441">
    <property type="entry name" value="DHquinase_II_sf"/>
</dbReference>
<comment type="catalytic activity">
    <reaction evidence="1 7">
        <text>3-dehydroquinate = 3-dehydroshikimate + H2O</text>
        <dbReference type="Rhea" id="RHEA:21096"/>
        <dbReference type="ChEBI" id="CHEBI:15377"/>
        <dbReference type="ChEBI" id="CHEBI:16630"/>
        <dbReference type="ChEBI" id="CHEBI:32364"/>
        <dbReference type="EC" id="4.2.1.10"/>
    </reaction>
</comment>
<evidence type="ECO:0000313" key="8">
    <source>
        <dbReference type="EMBL" id="MBM7584589.1"/>
    </source>
</evidence>
<dbReference type="GO" id="GO:0003855">
    <property type="term" value="F:3-dehydroquinate dehydratase activity"/>
    <property type="evidence" value="ECO:0007669"/>
    <property type="project" value="UniProtKB-EC"/>
</dbReference>
<dbReference type="EC" id="4.2.1.10" evidence="5 7"/>
<feature type="site" description="Transition state stabilizer" evidence="7">
    <location>
        <position position="18"/>
    </location>
</feature>
<dbReference type="SUPFAM" id="SSF52304">
    <property type="entry name" value="Type II 3-dehydroquinate dehydratase"/>
    <property type="match status" value="1"/>
</dbReference>
<evidence type="ECO:0000256" key="3">
    <source>
        <dbReference type="ARBA" id="ARBA00011037"/>
    </source>
</evidence>
<dbReference type="PANTHER" id="PTHR21272">
    <property type="entry name" value="CATABOLIC 3-DEHYDROQUINASE"/>
    <property type="match status" value="1"/>
</dbReference>
<evidence type="ECO:0000256" key="1">
    <source>
        <dbReference type="ARBA" id="ARBA00001864"/>
    </source>
</evidence>
<evidence type="ECO:0000256" key="6">
    <source>
        <dbReference type="ARBA" id="ARBA00023239"/>
    </source>
</evidence>
<feature type="binding site" evidence="7">
    <location>
        <position position="88"/>
    </location>
    <ligand>
        <name>substrate</name>
    </ligand>
</feature>
<dbReference type="HAMAP" id="MF_00169">
    <property type="entry name" value="AroQ"/>
    <property type="match status" value="1"/>
</dbReference>
<dbReference type="InterPro" id="IPR001874">
    <property type="entry name" value="DHquinase_II"/>
</dbReference>
<accession>A0ABS2N9U2</accession>
<protein>
    <recommendedName>
        <fullName evidence="5 7">3-dehydroquinate dehydratase</fullName>
        <shortName evidence="7">3-dehydroquinase</shortName>
        <ecNumber evidence="5 7">4.2.1.10</ecNumber>
    </recommendedName>
    <alternativeName>
        <fullName evidence="7">Type II DHQase</fullName>
    </alternativeName>
</protein>
<dbReference type="PROSITE" id="PS01029">
    <property type="entry name" value="DEHYDROQUINASE_II"/>
    <property type="match status" value="1"/>
</dbReference>
<feature type="binding site" evidence="7">
    <location>
        <position position="112"/>
    </location>
    <ligand>
        <name>substrate</name>
    </ligand>
</feature>
<keyword evidence="6 7" id="KW-0456">Lyase</keyword>
<dbReference type="InterPro" id="IPR018509">
    <property type="entry name" value="DHquinase_II_CS"/>
</dbReference>
<keyword evidence="7" id="KW-0028">Amino-acid biosynthesis</keyword>
<keyword evidence="7" id="KW-0057">Aromatic amino acid biosynthesis</keyword>
<gene>
    <name evidence="7" type="primary">aroQ</name>
    <name evidence="8" type="ORF">JOC86_001126</name>
</gene>
<feature type="binding site" evidence="7">
    <location>
        <position position="81"/>
    </location>
    <ligand>
        <name>substrate</name>
    </ligand>
</feature>
<keyword evidence="9" id="KW-1185">Reference proteome</keyword>